<dbReference type="InterPro" id="IPR038158">
    <property type="entry name" value="H-NOX_domain_sf"/>
</dbReference>
<proteinExistence type="predicted"/>
<name>A0A1Y2PDB4_9FLAO</name>
<dbReference type="InParanoid" id="A0A1Y2PDB4"/>
<dbReference type="PANTHER" id="PTHR45655">
    <property type="entry name" value="GUANYLATE CYCLASE SOLUBLE SUBUNIT BETA-2"/>
    <property type="match status" value="1"/>
</dbReference>
<protein>
    <submittedName>
        <fullName evidence="2">Heme transporter CcmB</fullName>
    </submittedName>
</protein>
<dbReference type="SUPFAM" id="SSF111126">
    <property type="entry name" value="Ligand-binding domain in the NO signalling and Golgi transport"/>
    <property type="match status" value="1"/>
</dbReference>
<dbReference type="OrthoDB" id="7266652at2"/>
<dbReference type="AlphaFoldDB" id="A0A1Y2PDB4"/>
<dbReference type="Pfam" id="PF07700">
    <property type="entry name" value="HNOB"/>
    <property type="match status" value="1"/>
</dbReference>
<sequence>MKGIVFTEFLDLVESKFGIETVEQIISESELESNGVYTAVGTYKFTEMASLLTNLSNLTNISPNDLLKVYGLHFFDVLVKNYGSILNMYKTPLELLESIDAHIHVAVRKLYPDAELPYFEVNKDADSKLTMIYHSSRAMYAFAHGLMEKTFEHYNEKATIKYQLLKDDGTTVKFEIIKE</sequence>
<accession>A0A1Y2PDB4</accession>
<gene>
    <name evidence="2" type="ORF">WH52_09530</name>
</gene>
<dbReference type="InterPro" id="IPR011644">
    <property type="entry name" value="Heme_NO-bd"/>
</dbReference>
<dbReference type="EMBL" id="LAPZ01000007">
    <property type="protein sequence ID" value="OSY87668.1"/>
    <property type="molecule type" value="Genomic_DNA"/>
</dbReference>
<dbReference type="Gene3D" id="3.90.1520.10">
    <property type="entry name" value="H-NOX domain"/>
    <property type="match status" value="1"/>
</dbReference>
<dbReference type="Proteomes" id="UP000194221">
    <property type="component" value="Unassembled WGS sequence"/>
</dbReference>
<feature type="domain" description="Heme NO-binding" evidence="1">
    <location>
        <begin position="2"/>
        <end position="161"/>
    </location>
</feature>
<dbReference type="PANTHER" id="PTHR45655:SF13">
    <property type="entry name" value="SOLUBLE GUANYLATE CYCLASE GCY-32-RELATED"/>
    <property type="match status" value="1"/>
</dbReference>
<dbReference type="STRING" id="1635173.WH52_09530"/>
<evidence type="ECO:0000313" key="2">
    <source>
        <dbReference type="EMBL" id="OSY87668.1"/>
    </source>
</evidence>
<evidence type="ECO:0000313" key="3">
    <source>
        <dbReference type="Proteomes" id="UP000194221"/>
    </source>
</evidence>
<dbReference type="GO" id="GO:0020037">
    <property type="term" value="F:heme binding"/>
    <property type="evidence" value="ECO:0007669"/>
    <property type="project" value="InterPro"/>
</dbReference>
<keyword evidence="3" id="KW-1185">Reference proteome</keyword>
<dbReference type="InterPro" id="IPR024096">
    <property type="entry name" value="NO_sig/Golgi_transp_ligand-bd"/>
</dbReference>
<reference evidence="2 3" key="1">
    <citation type="submission" date="2015-03" db="EMBL/GenBank/DDBJ databases">
        <title>Genome sequence of Tenacibaculum sp. S2-2, isolated from intestinal microbiota of sea cucumber, Apostichopus japonicas.</title>
        <authorList>
            <person name="Shao Z."/>
            <person name="Wang L."/>
            <person name="Li X."/>
        </authorList>
    </citation>
    <scope>NUCLEOTIDE SEQUENCE [LARGE SCALE GENOMIC DNA]</scope>
    <source>
        <strain evidence="2 3">S2-2</strain>
    </source>
</reference>
<organism evidence="2 3">
    <name type="scientific">Tenacibaculum holothuriorum</name>
    <dbReference type="NCBI Taxonomy" id="1635173"/>
    <lineage>
        <taxon>Bacteria</taxon>
        <taxon>Pseudomonadati</taxon>
        <taxon>Bacteroidota</taxon>
        <taxon>Flavobacteriia</taxon>
        <taxon>Flavobacteriales</taxon>
        <taxon>Flavobacteriaceae</taxon>
        <taxon>Tenacibaculum</taxon>
    </lineage>
</organism>
<evidence type="ECO:0000259" key="1">
    <source>
        <dbReference type="Pfam" id="PF07700"/>
    </source>
</evidence>
<dbReference type="RefSeq" id="WP_086030727.1">
    <property type="nucleotide sequence ID" value="NZ_LAPZ01000007.1"/>
</dbReference>
<comment type="caution">
    <text evidence="2">The sequence shown here is derived from an EMBL/GenBank/DDBJ whole genome shotgun (WGS) entry which is preliminary data.</text>
</comment>